<sequence>MGCNANIFIVMEFIIRGELFDKVVSVNLQFYQVDELILGNFNCFKTFFILRNCIPSSI</sequence>
<evidence type="ECO:0000313" key="1">
    <source>
        <dbReference type="EMBL" id="PON59730.1"/>
    </source>
</evidence>
<comment type="caution">
    <text evidence="1">The sequence shown here is derived from an EMBL/GenBank/DDBJ whole genome shotgun (WGS) entry which is preliminary data.</text>
</comment>
<reference evidence="2" key="1">
    <citation type="submission" date="2016-06" db="EMBL/GenBank/DDBJ databases">
        <title>Parallel loss of symbiosis genes in relatives of nitrogen-fixing non-legume Parasponia.</title>
        <authorList>
            <person name="Van Velzen R."/>
            <person name="Holmer R."/>
            <person name="Bu F."/>
            <person name="Rutten L."/>
            <person name="Van Zeijl A."/>
            <person name="Liu W."/>
            <person name="Santuari L."/>
            <person name="Cao Q."/>
            <person name="Sharma T."/>
            <person name="Shen D."/>
            <person name="Roswanjaya Y."/>
            <person name="Wardhani T."/>
            <person name="Kalhor M.S."/>
            <person name="Jansen J."/>
            <person name="Van den Hoogen J."/>
            <person name="Gungor B."/>
            <person name="Hartog M."/>
            <person name="Hontelez J."/>
            <person name="Verver J."/>
            <person name="Yang W.-C."/>
            <person name="Schijlen E."/>
            <person name="Repin R."/>
            <person name="Schilthuizen M."/>
            <person name="Schranz E."/>
            <person name="Heidstra R."/>
            <person name="Miyata K."/>
            <person name="Fedorova E."/>
            <person name="Kohlen W."/>
            <person name="Bisseling T."/>
            <person name="Smit S."/>
            <person name="Geurts R."/>
        </authorList>
    </citation>
    <scope>NUCLEOTIDE SEQUENCE [LARGE SCALE GENOMIC DNA]</scope>
    <source>
        <strain evidence="2">cv. WU1-14</strain>
    </source>
</reference>
<protein>
    <submittedName>
        <fullName evidence="1">Uncharacterized protein</fullName>
    </submittedName>
</protein>
<accession>A0A2P5CF92</accession>
<dbReference type="AlphaFoldDB" id="A0A2P5CF92"/>
<dbReference type="Proteomes" id="UP000237105">
    <property type="component" value="Unassembled WGS sequence"/>
</dbReference>
<proteinExistence type="predicted"/>
<name>A0A2P5CF92_PARAD</name>
<organism evidence="1 2">
    <name type="scientific">Parasponia andersonii</name>
    <name type="common">Sponia andersonii</name>
    <dbReference type="NCBI Taxonomy" id="3476"/>
    <lineage>
        <taxon>Eukaryota</taxon>
        <taxon>Viridiplantae</taxon>
        <taxon>Streptophyta</taxon>
        <taxon>Embryophyta</taxon>
        <taxon>Tracheophyta</taxon>
        <taxon>Spermatophyta</taxon>
        <taxon>Magnoliopsida</taxon>
        <taxon>eudicotyledons</taxon>
        <taxon>Gunneridae</taxon>
        <taxon>Pentapetalae</taxon>
        <taxon>rosids</taxon>
        <taxon>fabids</taxon>
        <taxon>Rosales</taxon>
        <taxon>Cannabaceae</taxon>
        <taxon>Parasponia</taxon>
    </lineage>
</organism>
<dbReference type="EMBL" id="JXTB01000137">
    <property type="protein sequence ID" value="PON59730.1"/>
    <property type="molecule type" value="Genomic_DNA"/>
</dbReference>
<evidence type="ECO:0000313" key="2">
    <source>
        <dbReference type="Proteomes" id="UP000237105"/>
    </source>
</evidence>
<keyword evidence="2" id="KW-1185">Reference proteome</keyword>
<dbReference type="OrthoDB" id="1980293at2759"/>
<gene>
    <name evidence="1" type="ORF">PanWU01x14_157870</name>
</gene>